<dbReference type="RefSeq" id="WP_184917361.1">
    <property type="nucleotide sequence ID" value="NZ_JACHMO010000001.1"/>
</dbReference>
<dbReference type="InterPro" id="IPR012878">
    <property type="entry name" value="Beta-AFase-like_GH127_cat"/>
</dbReference>
<reference evidence="4 5" key="1">
    <citation type="submission" date="2020-08" db="EMBL/GenBank/DDBJ databases">
        <title>Sequencing the genomes of 1000 actinobacteria strains.</title>
        <authorList>
            <person name="Klenk H.-P."/>
        </authorList>
    </citation>
    <scope>NUCLEOTIDE SEQUENCE [LARGE SCALE GENOMIC DNA]</scope>
    <source>
        <strain evidence="4 5">DSM 45486</strain>
    </source>
</reference>
<evidence type="ECO:0000313" key="5">
    <source>
        <dbReference type="Proteomes" id="UP000552097"/>
    </source>
</evidence>
<dbReference type="Pfam" id="PF07944">
    <property type="entry name" value="Beta-AFase-like_GH127_cat"/>
    <property type="match status" value="1"/>
</dbReference>
<dbReference type="InterPro" id="IPR008928">
    <property type="entry name" value="6-hairpin_glycosidase_sf"/>
</dbReference>
<dbReference type="SUPFAM" id="SSF48208">
    <property type="entry name" value="Six-hairpin glycosidases"/>
    <property type="match status" value="1"/>
</dbReference>
<dbReference type="PANTHER" id="PTHR43465">
    <property type="entry name" value="DUF1680 DOMAIN PROTEIN (AFU_ORTHOLOGUE AFUA_1G08910)"/>
    <property type="match status" value="1"/>
</dbReference>
<evidence type="ECO:0000259" key="1">
    <source>
        <dbReference type="Pfam" id="PF07944"/>
    </source>
</evidence>
<evidence type="ECO:0000313" key="4">
    <source>
        <dbReference type="EMBL" id="MBB5801481.1"/>
    </source>
</evidence>
<dbReference type="Pfam" id="PF20737">
    <property type="entry name" value="Glyco_hydro127C"/>
    <property type="match status" value="1"/>
</dbReference>
<sequence>MTVTSPDSTAVGGRPVVPARGALRPLGQDEVRITGGFWHARQEVNAAATLPHARSWMDRLGWTGSFTGPDAAPVDRRGREFTDSEVYKLLEAMSWEVGRGGVALEARIAELTGIVAAAQASDGYLHTAFGRPGQRDRYSDMLWGHELYCTGHLLQAAVARARTGGGQADPLLAVARRAADHVCDTFGPDGTPGVCGHPEIELGLVELFRLTGERRYLDQAALFVDRRGHRTLPRHHFGWTYFSDDQPVRQTTVLHGHAVRALYLAAGAVDVAVETGDDELLRTVAAQFDRTWARRTYLTGGMGSRHADESFGDDFVLPADRAYSETCAGVAAIMLAWRLLLATGDGRYDEVIERILYNVVATAIGDDGRSFFYAHTLHQRTAAEALPDDEEQLGFGGGPRAPWFEVSCCLPNAARLLAALSCYLVTVDDTGLRLHQYADAEISTCLADGREVGLTMRTGFPDDGVVTVRVTKTDDRPWSITLRVPQWAEGAELVTTYGRRHVSAGDIVVYRKFAVGEEIRLELPMRPRFTAPDPRIDATRGCVAVERGPLVYCAEAVGDLDLDSLRVDESVPPVDTAAGVAVRARFDVPGAESWPYGRAEPRSATTPTTSLDLVPYHRWARRGPSTMRVWLPAT</sequence>
<dbReference type="AlphaFoldDB" id="A0A7W9HGC6"/>
<feature type="domain" description="Non-reducing end beta-L-arabinofuranosidase-like GH127 catalytic" evidence="1">
    <location>
        <begin position="30"/>
        <end position="420"/>
    </location>
</feature>
<dbReference type="InterPro" id="IPR049174">
    <property type="entry name" value="Beta-AFase-like"/>
</dbReference>
<dbReference type="EMBL" id="JACHMO010000001">
    <property type="protein sequence ID" value="MBB5801481.1"/>
    <property type="molecule type" value="Genomic_DNA"/>
</dbReference>
<dbReference type="Pfam" id="PF20736">
    <property type="entry name" value="Glyco_hydro127M"/>
    <property type="match status" value="1"/>
</dbReference>
<accession>A0A7W9HGC6</accession>
<dbReference type="GO" id="GO:0005975">
    <property type="term" value="P:carbohydrate metabolic process"/>
    <property type="evidence" value="ECO:0007669"/>
    <property type="project" value="InterPro"/>
</dbReference>
<evidence type="ECO:0000259" key="3">
    <source>
        <dbReference type="Pfam" id="PF20737"/>
    </source>
</evidence>
<dbReference type="PANTHER" id="PTHR43465:SF2">
    <property type="entry name" value="DUF1680 DOMAIN PROTEIN (AFU_ORTHOLOGUE AFUA_1G08910)"/>
    <property type="match status" value="1"/>
</dbReference>
<proteinExistence type="predicted"/>
<evidence type="ECO:0000259" key="2">
    <source>
        <dbReference type="Pfam" id="PF20736"/>
    </source>
</evidence>
<keyword evidence="5" id="KW-1185">Reference proteome</keyword>
<dbReference type="Proteomes" id="UP000552097">
    <property type="component" value="Unassembled WGS sequence"/>
</dbReference>
<dbReference type="InterPro" id="IPR049046">
    <property type="entry name" value="Beta-AFase-like_GH127_middle"/>
</dbReference>
<feature type="domain" description="Non-reducing end beta-L-arabinofuranosidase-like GH127 C-terminal" evidence="3">
    <location>
        <begin position="527"/>
        <end position="632"/>
    </location>
</feature>
<dbReference type="InterPro" id="IPR049049">
    <property type="entry name" value="Beta-AFase-like_GH127_C"/>
</dbReference>
<gene>
    <name evidence="4" type="ORF">F4560_001249</name>
</gene>
<feature type="domain" description="Non-reducing end beta-L-arabinofuranosidase-like GH127 middle" evidence="2">
    <location>
        <begin position="432"/>
        <end position="525"/>
    </location>
</feature>
<organism evidence="4 5">
    <name type="scientific">Saccharothrix ecbatanensis</name>
    <dbReference type="NCBI Taxonomy" id="1105145"/>
    <lineage>
        <taxon>Bacteria</taxon>
        <taxon>Bacillati</taxon>
        <taxon>Actinomycetota</taxon>
        <taxon>Actinomycetes</taxon>
        <taxon>Pseudonocardiales</taxon>
        <taxon>Pseudonocardiaceae</taxon>
        <taxon>Saccharothrix</taxon>
    </lineage>
</organism>
<protein>
    <submittedName>
        <fullName evidence="4">DUF1680 family protein</fullName>
    </submittedName>
</protein>
<name>A0A7W9HGC6_9PSEU</name>
<comment type="caution">
    <text evidence="4">The sequence shown here is derived from an EMBL/GenBank/DDBJ whole genome shotgun (WGS) entry which is preliminary data.</text>
</comment>